<comment type="caution">
    <text evidence="6">The sequence shown here is derived from an EMBL/GenBank/DDBJ whole genome shotgun (WGS) entry which is preliminary data.</text>
</comment>
<dbReference type="InterPro" id="IPR036890">
    <property type="entry name" value="HATPase_C_sf"/>
</dbReference>
<gene>
    <name evidence="6" type="ORF">PSYJA_37234</name>
</gene>
<reference evidence="6 7" key="1">
    <citation type="journal article" date="2011" name="PLoS Pathog.">
        <title>Dynamic evolution of pathogenicity revealed by sequencing and comparative genomics of 19 Pseudomonas syringae isolates.</title>
        <authorList>
            <person name="Baltrus D.A."/>
            <person name="Nishimura M.T."/>
            <person name="Romanchuk A."/>
            <person name="Chang J.H."/>
            <person name="Mukhtar M.S."/>
            <person name="Cherkis K."/>
            <person name="Roach J."/>
            <person name="Grant S.R."/>
            <person name="Jones C.D."/>
            <person name="Dangl J.L."/>
        </authorList>
    </citation>
    <scope>NUCLEOTIDE SEQUENCE [LARGE SCALE GENOMIC DNA]</scope>
    <source>
        <strain evidence="7">M301072PT</strain>
    </source>
</reference>
<evidence type="ECO:0000259" key="5">
    <source>
        <dbReference type="PROSITE" id="PS50110"/>
    </source>
</evidence>
<dbReference type="EMBL" id="AEAH01002375">
    <property type="protein sequence ID" value="EGH34278.1"/>
    <property type="molecule type" value="Genomic_DNA"/>
</dbReference>
<keyword evidence="3 4" id="KW-0597">Phosphoprotein</keyword>
<organism evidence="6 7">
    <name type="scientific">Pseudomonas syringae pv. japonica str. M301072</name>
    <dbReference type="NCBI Taxonomy" id="629262"/>
    <lineage>
        <taxon>Bacteria</taxon>
        <taxon>Pseudomonadati</taxon>
        <taxon>Pseudomonadota</taxon>
        <taxon>Gammaproteobacteria</taxon>
        <taxon>Pseudomonadales</taxon>
        <taxon>Pseudomonadaceae</taxon>
        <taxon>Pseudomonas</taxon>
        <taxon>Pseudomonas syringae</taxon>
    </lineage>
</organism>
<evidence type="ECO:0000256" key="2">
    <source>
        <dbReference type="ARBA" id="ARBA00012438"/>
    </source>
</evidence>
<dbReference type="PANTHER" id="PTHR43547:SF2">
    <property type="entry name" value="HYBRID SIGNAL TRANSDUCTION HISTIDINE KINASE C"/>
    <property type="match status" value="1"/>
</dbReference>
<dbReference type="InterPro" id="IPR003594">
    <property type="entry name" value="HATPase_dom"/>
</dbReference>
<keyword evidence="6" id="KW-0808">Transferase</keyword>
<dbReference type="Gene3D" id="3.40.50.2300">
    <property type="match status" value="1"/>
</dbReference>
<dbReference type="PANTHER" id="PTHR43547">
    <property type="entry name" value="TWO-COMPONENT HISTIDINE KINASE"/>
    <property type="match status" value="1"/>
</dbReference>
<feature type="domain" description="Response regulatory" evidence="5">
    <location>
        <begin position="67"/>
        <end position="121"/>
    </location>
</feature>
<proteinExistence type="predicted"/>
<name>F3FVN6_PSESX</name>
<evidence type="ECO:0000256" key="1">
    <source>
        <dbReference type="ARBA" id="ARBA00000085"/>
    </source>
</evidence>
<dbReference type="Proteomes" id="UP000004471">
    <property type="component" value="Unassembled WGS sequence"/>
</dbReference>
<dbReference type="GO" id="GO:0000155">
    <property type="term" value="F:phosphorelay sensor kinase activity"/>
    <property type="evidence" value="ECO:0007669"/>
    <property type="project" value="TreeGrafter"/>
</dbReference>
<sequence length="121" mass="12641">NGHKGGLGVGLSLVKQLVEAHGGSISAHSDGLGQGATFKVAFPLSSPPRISTQSEAFDDEGQLSGIKVLLVDDSPEVLETMTLLLEMEQAHVVATADAREALEVARNTVFDVVISDIGMPF</sequence>
<accession>F3FVN6</accession>
<dbReference type="InterPro" id="IPR004358">
    <property type="entry name" value="Sig_transdc_His_kin-like_C"/>
</dbReference>
<dbReference type="InterPro" id="IPR001789">
    <property type="entry name" value="Sig_transdc_resp-reg_receiver"/>
</dbReference>
<dbReference type="EC" id="2.7.13.3" evidence="2"/>
<dbReference type="SUPFAM" id="SSF52172">
    <property type="entry name" value="CheY-like"/>
    <property type="match status" value="1"/>
</dbReference>
<evidence type="ECO:0000313" key="6">
    <source>
        <dbReference type="EMBL" id="EGH34278.1"/>
    </source>
</evidence>
<keyword evidence="6" id="KW-0418">Kinase</keyword>
<feature type="non-terminal residue" evidence="6">
    <location>
        <position position="121"/>
    </location>
</feature>
<dbReference type="HOGENOM" id="CLU_2043117_0_0_6"/>
<dbReference type="Pfam" id="PF00072">
    <property type="entry name" value="Response_reg"/>
    <property type="match status" value="1"/>
</dbReference>
<feature type="modified residue" description="4-aspartylphosphate" evidence="4">
    <location>
        <position position="116"/>
    </location>
</feature>
<dbReference type="InterPro" id="IPR011006">
    <property type="entry name" value="CheY-like_superfamily"/>
</dbReference>
<feature type="non-terminal residue" evidence="6">
    <location>
        <position position="1"/>
    </location>
</feature>
<protein>
    <recommendedName>
        <fullName evidence="2">histidine kinase</fullName>
        <ecNumber evidence="2">2.7.13.3</ecNumber>
    </recommendedName>
</protein>
<dbReference type="Pfam" id="PF02518">
    <property type="entry name" value="HATPase_c"/>
    <property type="match status" value="1"/>
</dbReference>
<dbReference type="AlphaFoldDB" id="F3FVN6"/>
<dbReference type="Gene3D" id="3.30.565.10">
    <property type="entry name" value="Histidine kinase-like ATPase, C-terminal domain"/>
    <property type="match status" value="1"/>
</dbReference>
<evidence type="ECO:0000256" key="4">
    <source>
        <dbReference type="PROSITE-ProRule" id="PRU00169"/>
    </source>
</evidence>
<evidence type="ECO:0000256" key="3">
    <source>
        <dbReference type="ARBA" id="ARBA00022553"/>
    </source>
</evidence>
<evidence type="ECO:0000313" key="7">
    <source>
        <dbReference type="Proteomes" id="UP000004471"/>
    </source>
</evidence>
<dbReference type="PRINTS" id="PR00344">
    <property type="entry name" value="BCTRLSENSOR"/>
</dbReference>
<comment type="catalytic activity">
    <reaction evidence="1">
        <text>ATP + protein L-histidine = ADP + protein N-phospho-L-histidine.</text>
        <dbReference type="EC" id="2.7.13.3"/>
    </reaction>
</comment>
<dbReference type="PROSITE" id="PS50110">
    <property type="entry name" value="RESPONSE_REGULATORY"/>
    <property type="match status" value="1"/>
</dbReference>
<dbReference type="SUPFAM" id="SSF55874">
    <property type="entry name" value="ATPase domain of HSP90 chaperone/DNA topoisomerase II/histidine kinase"/>
    <property type="match status" value="1"/>
</dbReference>